<name>A0A7K1S874_9BACT</name>
<dbReference type="InterPro" id="IPR018193">
    <property type="entry name" value="Glyc_kinase_flavodox-like_fold"/>
</dbReference>
<keyword evidence="3 4" id="KW-0418">Kinase</keyword>
<accession>A0A7K1S874</accession>
<evidence type="ECO:0000256" key="2">
    <source>
        <dbReference type="ARBA" id="ARBA00022679"/>
    </source>
</evidence>
<dbReference type="EMBL" id="WPIN01000003">
    <property type="protein sequence ID" value="MVM30032.1"/>
    <property type="molecule type" value="Genomic_DNA"/>
</dbReference>
<evidence type="ECO:0000256" key="1">
    <source>
        <dbReference type="ARBA" id="ARBA00006284"/>
    </source>
</evidence>
<dbReference type="PANTHER" id="PTHR21599:SF0">
    <property type="entry name" value="GLYCERATE KINASE"/>
    <property type="match status" value="1"/>
</dbReference>
<evidence type="ECO:0000256" key="4">
    <source>
        <dbReference type="PIRNR" id="PIRNR006078"/>
    </source>
</evidence>
<dbReference type="EC" id="2.7.1.-" evidence="5"/>
<keyword evidence="6" id="KW-1185">Reference proteome</keyword>
<dbReference type="PIRSF" id="PIRSF006078">
    <property type="entry name" value="GlxK"/>
    <property type="match status" value="1"/>
</dbReference>
<dbReference type="Proteomes" id="UP000436006">
    <property type="component" value="Unassembled WGS sequence"/>
</dbReference>
<keyword evidence="2 4" id="KW-0808">Transferase</keyword>
<dbReference type="Gene3D" id="3.40.50.10350">
    <property type="entry name" value="Glycerate kinase, domain 1"/>
    <property type="match status" value="1"/>
</dbReference>
<organism evidence="5 6">
    <name type="scientific">Spirosoma arboris</name>
    <dbReference type="NCBI Taxonomy" id="2682092"/>
    <lineage>
        <taxon>Bacteria</taxon>
        <taxon>Pseudomonadati</taxon>
        <taxon>Bacteroidota</taxon>
        <taxon>Cytophagia</taxon>
        <taxon>Cytophagales</taxon>
        <taxon>Cytophagaceae</taxon>
        <taxon>Spirosoma</taxon>
    </lineage>
</organism>
<sequence length="371" mass="38535">MKILLAPDKFKGSLTASEVCTAMTEGILLANPTAEVVSVPMADGGEGTAEVLTQVTQGVWHTITAQNPLGYAVEAGYGISGDGKTAFIEMAQASGLRLLKLSELDPFQANTFGTGEVIAHAIQQGVEHIVLGIGGSATNDAGTGMAAALGWQFLDESGQQLRPCGGNLGQIQTIIPPKTTWEGTVEVACDVTNPLVGPQGATYIYGPQKGAKSADLPILDAGMKHWAEVVQTQFNLDLSDMPGAGAAGGLGAGAVLFLKGRLTEGVNLLMKHTQLAEKMAGADLVFTGEGRIDNQTLQGKLIAGITRMAQEQHIPVVALCGSLQLAPDELVTLGLASAFSIMPGPASLDDALANAPEYLRRAAFQVMRLFV</sequence>
<protein>
    <submittedName>
        <fullName evidence="5">Glycerate kinase</fullName>
        <ecNumber evidence="5">2.7.1.-</ecNumber>
    </submittedName>
</protein>
<dbReference type="InterPro" id="IPR004381">
    <property type="entry name" value="Glycerate_kinase"/>
</dbReference>
<dbReference type="GO" id="GO:0008887">
    <property type="term" value="F:glycerate kinase activity"/>
    <property type="evidence" value="ECO:0007669"/>
    <property type="project" value="UniProtKB-UniRule"/>
</dbReference>
<evidence type="ECO:0000313" key="5">
    <source>
        <dbReference type="EMBL" id="MVM30032.1"/>
    </source>
</evidence>
<dbReference type="InterPro" id="IPR036129">
    <property type="entry name" value="Glycerate_kinase_sf"/>
</dbReference>
<comment type="similarity">
    <text evidence="1 4">Belongs to the glycerate kinase type-1 family.</text>
</comment>
<evidence type="ECO:0000256" key="3">
    <source>
        <dbReference type="ARBA" id="ARBA00022777"/>
    </source>
</evidence>
<dbReference type="GO" id="GO:0031388">
    <property type="term" value="P:organic acid phosphorylation"/>
    <property type="evidence" value="ECO:0007669"/>
    <property type="project" value="UniProtKB-UniRule"/>
</dbReference>
<dbReference type="Gene3D" id="3.90.1510.10">
    <property type="entry name" value="Glycerate kinase, domain 2"/>
    <property type="match status" value="1"/>
</dbReference>
<dbReference type="InterPro" id="IPR018197">
    <property type="entry name" value="Glycerate_kinase_RE-like"/>
</dbReference>
<reference evidence="5 6" key="1">
    <citation type="submission" date="2019-12" db="EMBL/GenBank/DDBJ databases">
        <title>Spirosoma sp. HMF4905 genome sequencing and assembly.</title>
        <authorList>
            <person name="Kang H."/>
            <person name="Cha I."/>
            <person name="Kim H."/>
            <person name="Joh K."/>
        </authorList>
    </citation>
    <scope>NUCLEOTIDE SEQUENCE [LARGE SCALE GENOMIC DNA]</scope>
    <source>
        <strain evidence="5 6">HMF4905</strain>
    </source>
</reference>
<dbReference type="SUPFAM" id="SSF110738">
    <property type="entry name" value="Glycerate kinase I"/>
    <property type="match status" value="1"/>
</dbReference>
<comment type="caution">
    <text evidence="5">The sequence shown here is derived from an EMBL/GenBank/DDBJ whole genome shotgun (WGS) entry which is preliminary data.</text>
</comment>
<gene>
    <name evidence="5" type="ORF">GO755_08310</name>
</gene>
<dbReference type="RefSeq" id="WP_157584292.1">
    <property type="nucleotide sequence ID" value="NZ_WPIN01000003.1"/>
</dbReference>
<dbReference type="PANTHER" id="PTHR21599">
    <property type="entry name" value="GLYCERATE KINASE"/>
    <property type="match status" value="1"/>
</dbReference>
<proteinExistence type="inferred from homology"/>
<dbReference type="AlphaFoldDB" id="A0A7K1S874"/>
<evidence type="ECO:0000313" key="6">
    <source>
        <dbReference type="Proteomes" id="UP000436006"/>
    </source>
</evidence>
<dbReference type="Pfam" id="PF02595">
    <property type="entry name" value="Gly_kinase"/>
    <property type="match status" value="1"/>
</dbReference>
<dbReference type="NCBIfam" id="TIGR00045">
    <property type="entry name" value="glycerate kinase"/>
    <property type="match status" value="1"/>
</dbReference>